<accession>A0ABQ3VMF7</accession>
<evidence type="ECO:0000313" key="6">
    <source>
        <dbReference type="Proteomes" id="UP000635565"/>
    </source>
</evidence>
<dbReference type="EMBL" id="BNJJ01000017">
    <property type="protein sequence ID" value="GHO87392.1"/>
    <property type="molecule type" value="Genomic_DNA"/>
</dbReference>
<dbReference type="PANTHER" id="PTHR10724:SF7">
    <property type="entry name" value="SMALL RIBOSOMAL SUBUNIT PROTEIN BS1C"/>
    <property type="match status" value="1"/>
</dbReference>
<gene>
    <name evidence="5" type="ORF">KSZ_53980</name>
</gene>
<dbReference type="Pfam" id="PF00575">
    <property type="entry name" value="S1"/>
    <property type="match status" value="2"/>
</dbReference>
<feature type="domain" description="S1 motif" evidence="4">
    <location>
        <begin position="26"/>
        <end position="110"/>
    </location>
</feature>
<dbReference type="Proteomes" id="UP000635565">
    <property type="component" value="Unassembled WGS sequence"/>
</dbReference>
<comment type="similarity">
    <text evidence="1">Belongs to the bacterial ribosomal protein bS1 family.</text>
</comment>
<keyword evidence="3" id="KW-0687">Ribonucleoprotein</keyword>
<dbReference type="InterPro" id="IPR012340">
    <property type="entry name" value="NA-bd_OB-fold"/>
</dbReference>
<evidence type="ECO:0000256" key="1">
    <source>
        <dbReference type="ARBA" id="ARBA00006767"/>
    </source>
</evidence>
<feature type="domain" description="S1 motif" evidence="4">
    <location>
        <begin position="227"/>
        <end position="294"/>
    </location>
</feature>
<dbReference type="SMART" id="SM00316">
    <property type="entry name" value="S1"/>
    <property type="match status" value="3"/>
</dbReference>
<keyword evidence="2" id="KW-0689">Ribosomal protein</keyword>
<organism evidence="5 6">
    <name type="scientific">Dictyobacter formicarum</name>
    <dbReference type="NCBI Taxonomy" id="2778368"/>
    <lineage>
        <taxon>Bacteria</taxon>
        <taxon>Bacillati</taxon>
        <taxon>Chloroflexota</taxon>
        <taxon>Ktedonobacteria</taxon>
        <taxon>Ktedonobacterales</taxon>
        <taxon>Dictyobacteraceae</taxon>
        <taxon>Dictyobacter</taxon>
    </lineage>
</organism>
<reference evidence="5 6" key="1">
    <citation type="journal article" date="2021" name="Int. J. Syst. Evol. Microbiol.">
        <title>Reticulibacter mediterranei gen. nov., sp. nov., within the new family Reticulibacteraceae fam. nov., and Ktedonospora formicarum gen. nov., sp. nov., Ktedonobacter robiniae sp. nov., Dictyobacter formicarum sp. nov. and Dictyobacter arantiisoli sp. nov., belonging to the class Ktedonobacteria.</title>
        <authorList>
            <person name="Yabe S."/>
            <person name="Zheng Y."/>
            <person name="Wang C.M."/>
            <person name="Sakai Y."/>
            <person name="Abe K."/>
            <person name="Yokota A."/>
            <person name="Donadio S."/>
            <person name="Cavaletti L."/>
            <person name="Monciardini P."/>
        </authorList>
    </citation>
    <scope>NUCLEOTIDE SEQUENCE [LARGE SCALE GENOMIC DNA]</scope>
    <source>
        <strain evidence="5 6">SOSP1-9</strain>
    </source>
</reference>
<evidence type="ECO:0000256" key="2">
    <source>
        <dbReference type="ARBA" id="ARBA00022980"/>
    </source>
</evidence>
<protein>
    <recommendedName>
        <fullName evidence="4">S1 motif domain-containing protein</fullName>
    </recommendedName>
</protein>
<dbReference type="Gene3D" id="2.40.50.140">
    <property type="entry name" value="Nucleic acid-binding proteins"/>
    <property type="match status" value="2"/>
</dbReference>
<feature type="domain" description="S1 motif" evidence="4">
    <location>
        <begin position="145"/>
        <end position="212"/>
    </location>
</feature>
<dbReference type="PROSITE" id="PS50126">
    <property type="entry name" value="S1"/>
    <property type="match status" value="3"/>
</dbReference>
<keyword evidence="6" id="KW-1185">Reference proteome</keyword>
<dbReference type="PANTHER" id="PTHR10724">
    <property type="entry name" value="30S RIBOSOMAL PROTEIN S1"/>
    <property type="match status" value="1"/>
</dbReference>
<dbReference type="RefSeq" id="WP_201364958.1">
    <property type="nucleotide sequence ID" value="NZ_BNJJ01000017.1"/>
</dbReference>
<comment type="caution">
    <text evidence="5">The sequence shown here is derived from an EMBL/GenBank/DDBJ whole genome shotgun (WGS) entry which is preliminary data.</text>
</comment>
<sequence>MSEEQAGMNPQPEDTWSLLEAHYKNGRPLVGRIVELIGEHLIVDINGIQGTIEHATLGITWRVADLTVDEQQLPEETLVYRRLEALRGQEILVRVLAVDRDLHILALSQQIVSNANDVPEQYPLRQQLIERLRLRQQLLEHLRPGDICTAKVTSIYGHHIRVDVNGVEGIVLPQHITMQQRLVDPWKVVQPGQTIKVMILEKDNDHLTLSLTYAQRCDAVLSRLAPGATCQASISALADEGIYVDLDGALALVPVDQIVSGYITHPADLYHRGQKVTVQIQEITADKRVTASLLKAD</sequence>
<dbReference type="InterPro" id="IPR003029">
    <property type="entry name" value="S1_domain"/>
</dbReference>
<name>A0ABQ3VMF7_9CHLR</name>
<dbReference type="SUPFAM" id="SSF50249">
    <property type="entry name" value="Nucleic acid-binding proteins"/>
    <property type="match status" value="3"/>
</dbReference>
<evidence type="ECO:0000259" key="4">
    <source>
        <dbReference type="PROSITE" id="PS50126"/>
    </source>
</evidence>
<dbReference type="InterPro" id="IPR050437">
    <property type="entry name" value="Ribos_protein_bS1-like"/>
</dbReference>
<evidence type="ECO:0000256" key="3">
    <source>
        <dbReference type="ARBA" id="ARBA00023274"/>
    </source>
</evidence>
<evidence type="ECO:0000313" key="5">
    <source>
        <dbReference type="EMBL" id="GHO87392.1"/>
    </source>
</evidence>
<proteinExistence type="inferred from homology"/>